<evidence type="ECO:0000313" key="6">
    <source>
        <dbReference type="EMBL" id="EDM22856.1"/>
    </source>
</evidence>
<dbReference type="PANTHER" id="PTHR30332:SF24">
    <property type="entry name" value="SECRETIN GSPD-RELATED"/>
    <property type="match status" value="1"/>
</dbReference>
<dbReference type="InterPro" id="IPR050810">
    <property type="entry name" value="Bact_Secretion_Sys_Channel"/>
</dbReference>
<feature type="domain" description="Type II/III secretion system secretin-like" evidence="5">
    <location>
        <begin position="155"/>
        <end position="308"/>
    </location>
</feature>
<dbReference type="Pfam" id="PF00263">
    <property type="entry name" value="Secretin"/>
    <property type="match status" value="1"/>
</dbReference>
<evidence type="ECO:0000256" key="4">
    <source>
        <dbReference type="RuleBase" id="RU004003"/>
    </source>
</evidence>
<sequence length="336" mass="38574">MSKEDLRKSFIYVLRSQGLKFKSYGNTWFIYKPKELLSNFLIKFNYIPKNVISNYLKKNYPNVKFQIFQNRLLLNTTYSNYFFIKNFINNLDSSYKLANINFLITAVNNNKARKLGVKLDFNNPFKNILLNIVTDTATISTLPSGVNFQSFINFLNSKNIAQTIDKPTLRLIDSHNYVLESVHSIPFTETSVTIDKNGNPVTKTDLKYKDIGLKIYIKNVFISKNSIDFDLDIYVQNIVSILQNNQPVVDTKHFNTHIQLTKKNCSYLIAGLRSVSTISQNKKVPVLGDLPFVGLLFRSSDKSVQDLSFSFYISTNYWKKAHCSPRSDAGAPQESE</sequence>
<dbReference type="EMBL" id="ABCJ01000022">
    <property type="protein sequence ID" value="EDM22856.1"/>
    <property type="molecule type" value="Genomic_DNA"/>
</dbReference>
<evidence type="ECO:0000259" key="5">
    <source>
        <dbReference type="Pfam" id="PF00263"/>
    </source>
</evidence>
<dbReference type="PRINTS" id="PR00811">
    <property type="entry name" value="BCTERIALGSPD"/>
</dbReference>
<keyword evidence="2" id="KW-0732">Signal</keyword>
<dbReference type="RefSeq" id="WP_007475807.1">
    <property type="nucleotide sequence ID" value="NZ_ABCJ01000022.1"/>
</dbReference>
<name>A0AAI9AEU5_9BACT</name>
<evidence type="ECO:0000256" key="2">
    <source>
        <dbReference type="ARBA" id="ARBA00022729"/>
    </source>
</evidence>
<comment type="caution">
    <text evidence="6">The sequence shown here is derived from an EMBL/GenBank/DDBJ whole genome shotgun (WGS) entry which is preliminary data.</text>
</comment>
<evidence type="ECO:0000313" key="7">
    <source>
        <dbReference type="Proteomes" id="UP000003288"/>
    </source>
</evidence>
<accession>A0AAI9AEU5</accession>
<evidence type="ECO:0000256" key="3">
    <source>
        <dbReference type="ARBA" id="ARBA00023136"/>
    </source>
</evidence>
<organism evidence="6 7">
    <name type="scientific">Caminibacter mediatlanticus TB-2</name>
    <dbReference type="NCBI Taxonomy" id="391592"/>
    <lineage>
        <taxon>Bacteria</taxon>
        <taxon>Pseudomonadati</taxon>
        <taxon>Campylobacterota</taxon>
        <taxon>Epsilonproteobacteria</taxon>
        <taxon>Nautiliales</taxon>
        <taxon>Nautiliaceae</taxon>
        <taxon>Caminibacter</taxon>
    </lineage>
</organism>
<protein>
    <submittedName>
        <fullName evidence="6">Type II secretion pathway protein XcpQ</fullName>
    </submittedName>
</protein>
<dbReference type="GO" id="GO:0016020">
    <property type="term" value="C:membrane"/>
    <property type="evidence" value="ECO:0007669"/>
    <property type="project" value="UniProtKB-SubCell"/>
</dbReference>
<dbReference type="GO" id="GO:0015627">
    <property type="term" value="C:type II protein secretion system complex"/>
    <property type="evidence" value="ECO:0007669"/>
    <property type="project" value="TreeGrafter"/>
</dbReference>
<gene>
    <name evidence="6" type="ORF">CMTB2_04097</name>
</gene>
<evidence type="ECO:0000256" key="1">
    <source>
        <dbReference type="ARBA" id="ARBA00004370"/>
    </source>
</evidence>
<proteinExistence type="inferred from homology"/>
<dbReference type="PANTHER" id="PTHR30332">
    <property type="entry name" value="PROBABLE GENERAL SECRETION PATHWAY PROTEIN D"/>
    <property type="match status" value="1"/>
</dbReference>
<reference evidence="6 7" key="1">
    <citation type="journal article" date="2011" name="Stand. Genomic Sci.">
        <title>Draft genome sequence of Caminibacter mediatlanticus strain TB-2, an epsilonproteobacterium isolated from a deep-sea hydrothermal vent.</title>
        <authorList>
            <person name="Giovannelli D."/>
            <person name="Ferriera S."/>
            <person name="Johnson J."/>
            <person name="Kravitz S."/>
            <person name="Perez-Rodriguez I."/>
            <person name="Ricci J."/>
            <person name="O'Brien C."/>
            <person name="Voordeckers J.W."/>
            <person name="Bini E."/>
            <person name="Vetriani C."/>
        </authorList>
    </citation>
    <scope>NUCLEOTIDE SEQUENCE [LARGE SCALE GENOMIC DNA]</scope>
    <source>
        <strain evidence="6 7">TB-2</strain>
    </source>
</reference>
<comment type="subcellular location">
    <subcellularLocation>
        <location evidence="1">Membrane</location>
    </subcellularLocation>
</comment>
<dbReference type="AlphaFoldDB" id="A0AAI9AEU5"/>
<dbReference type="InterPro" id="IPR001775">
    <property type="entry name" value="GspD/PilQ"/>
</dbReference>
<comment type="similarity">
    <text evidence="4">Belongs to the bacterial secretin family.</text>
</comment>
<dbReference type="Proteomes" id="UP000003288">
    <property type="component" value="Unassembled WGS sequence"/>
</dbReference>
<dbReference type="GO" id="GO:0009306">
    <property type="term" value="P:protein secretion"/>
    <property type="evidence" value="ECO:0007669"/>
    <property type="project" value="InterPro"/>
</dbReference>
<dbReference type="InterPro" id="IPR004846">
    <property type="entry name" value="T2SS/T3SS_dom"/>
</dbReference>
<keyword evidence="3" id="KW-0472">Membrane</keyword>